<feature type="transmembrane region" description="Helical" evidence="8">
    <location>
        <begin position="188"/>
        <end position="205"/>
    </location>
</feature>
<dbReference type="GO" id="GO:0030424">
    <property type="term" value="C:axon"/>
    <property type="evidence" value="ECO:0007669"/>
    <property type="project" value="TreeGrafter"/>
</dbReference>
<feature type="transmembrane region" description="Helical" evidence="8">
    <location>
        <begin position="29"/>
        <end position="51"/>
    </location>
</feature>
<dbReference type="PANTHER" id="PTHR21143:SF104">
    <property type="entry name" value="GUSTATORY RECEPTOR 8A-RELATED"/>
    <property type="match status" value="1"/>
</dbReference>
<dbReference type="InterPro" id="IPR013604">
    <property type="entry name" value="7TM_chemorcpt"/>
</dbReference>
<keyword evidence="3 8" id="KW-0812">Transmembrane</keyword>
<proteinExistence type="inferred from homology"/>
<evidence type="ECO:0000256" key="6">
    <source>
        <dbReference type="ARBA" id="ARBA00023170"/>
    </source>
</evidence>
<evidence type="ECO:0000313" key="10">
    <source>
        <dbReference type="RefSeq" id="XP_011309054.1"/>
    </source>
</evidence>
<evidence type="ECO:0000256" key="5">
    <source>
        <dbReference type="ARBA" id="ARBA00023136"/>
    </source>
</evidence>
<dbReference type="GO" id="GO:0050909">
    <property type="term" value="P:sensory perception of taste"/>
    <property type="evidence" value="ECO:0007669"/>
    <property type="project" value="InterPro"/>
</dbReference>
<dbReference type="GO" id="GO:0007165">
    <property type="term" value="P:signal transduction"/>
    <property type="evidence" value="ECO:0007669"/>
    <property type="project" value="UniProtKB-KW"/>
</dbReference>
<dbReference type="GO" id="GO:0007635">
    <property type="term" value="P:chemosensory behavior"/>
    <property type="evidence" value="ECO:0007669"/>
    <property type="project" value="TreeGrafter"/>
</dbReference>
<evidence type="ECO:0000256" key="8">
    <source>
        <dbReference type="RuleBase" id="RU363108"/>
    </source>
</evidence>
<evidence type="ECO:0000256" key="4">
    <source>
        <dbReference type="ARBA" id="ARBA00022989"/>
    </source>
</evidence>
<dbReference type="KEGG" id="fas:105270064"/>
<dbReference type="GO" id="GO:0008049">
    <property type="term" value="P:male courtship behavior"/>
    <property type="evidence" value="ECO:0007669"/>
    <property type="project" value="TreeGrafter"/>
</dbReference>
<dbReference type="RefSeq" id="XP_011309054.1">
    <property type="nucleotide sequence ID" value="XM_011310752.1"/>
</dbReference>
<comment type="subcellular location">
    <subcellularLocation>
        <location evidence="1 8">Cell membrane</location>
        <topology evidence="1 8">Multi-pass membrane protein</topology>
    </subcellularLocation>
</comment>
<comment type="similarity">
    <text evidence="8">Belongs to the insect chemoreceptor superfamily. Gustatory receptor (GR) family.</text>
</comment>
<feature type="transmembrane region" description="Helical" evidence="8">
    <location>
        <begin position="138"/>
        <end position="168"/>
    </location>
</feature>
<dbReference type="Proteomes" id="UP000694866">
    <property type="component" value="Unplaced"/>
</dbReference>
<keyword evidence="2 8" id="KW-1003">Cell membrane</keyword>
<dbReference type="GO" id="GO:0043025">
    <property type="term" value="C:neuronal cell body"/>
    <property type="evidence" value="ECO:0007669"/>
    <property type="project" value="TreeGrafter"/>
</dbReference>
<evidence type="ECO:0000256" key="3">
    <source>
        <dbReference type="ARBA" id="ARBA00022692"/>
    </source>
</evidence>
<dbReference type="GO" id="GO:0005886">
    <property type="term" value="C:plasma membrane"/>
    <property type="evidence" value="ECO:0007669"/>
    <property type="project" value="UniProtKB-SubCell"/>
</dbReference>
<dbReference type="AlphaFoldDB" id="A0A9R1TGU2"/>
<dbReference type="GeneID" id="105270064"/>
<reference evidence="10" key="1">
    <citation type="submission" date="2025-08" db="UniProtKB">
        <authorList>
            <consortium name="RefSeq"/>
        </authorList>
    </citation>
    <scope>IDENTIFICATION</scope>
    <source>
        <strain evidence="10">USDA-PBARC FA_bdor</strain>
        <tissue evidence="10">Whole organism</tissue>
    </source>
</reference>
<keyword evidence="9" id="KW-1185">Reference proteome</keyword>
<keyword evidence="6 8" id="KW-0675">Receptor</keyword>
<keyword evidence="4 8" id="KW-1133">Transmembrane helix</keyword>
<gene>
    <name evidence="10" type="primary">LOC105270064</name>
</gene>
<organism evidence="9 10">
    <name type="scientific">Fopius arisanus</name>
    <dbReference type="NCBI Taxonomy" id="64838"/>
    <lineage>
        <taxon>Eukaryota</taxon>
        <taxon>Metazoa</taxon>
        <taxon>Ecdysozoa</taxon>
        <taxon>Arthropoda</taxon>
        <taxon>Hexapoda</taxon>
        <taxon>Insecta</taxon>
        <taxon>Pterygota</taxon>
        <taxon>Neoptera</taxon>
        <taxon>Endopterygota</taxon>
        <taxon>Hymenoptera</taxon>
        <taxon>Apocrita</taxon>
        <taxon>Ichneumonoidea</taxon>
        <taxon>Braconidae</taxon>
        <taxon>Opiinae</taxon>
        <taxon>Fopius</taxon>
    </lineage>
</organism>
<evidence type="ECO:0000256" key="7">
    <source>
        <dbReference type="ARBA" id="ARBA00023224"/>
    </source>
</evidence>
<keyword evidence="7 8" id="KW-0807">Transducer</keyword>
<evidence type="ECO:0000313" key="9">
    <source>
        <dbReference type="Proteomes" id="UP000694866"/>
    </source>
</evidence>
<comment type="caution">
    <text evidence="8">Lacks conserved residue(s) required for the propagation of feature annotation.</text>
</comment>
<name>A0A9R1TGU2_9HYME</name>
<feature type="transmembrane region" description="Helical" evidence="8">
    <location>
        <begin position="57"/>
        <end position="81"/>
    </location>
</feature>
<dbReference type="GO" id="GO:0030425">
    <property type="term" value="C:dendrite"/>
    <property type="evidence" value="ECO:0007669"/>
    <property type="project" value="TreeGrafter"/>
</dbReference>
<sequence length="292" mass="32999">MVKISDELREFDERFGTQLFGTSANLLDYLSTCVSIGLMLIIWTGLVIVEVQSENGVIYLIDCGLSAVFVSWSLVHCSVIIDAIRFRFQRLNNTLIATATYRIFSKDGSLIRASALNDRRVVTNLLMIKRARNQIYKVFLDVSGLFSSPVFVLILYCSSCCIIDIYFFIMSLVEPMGDDACHIFFDSFFWILVSLYPIIVLSASVNRFQTEANRTVDVVYDIMEAYAANREIGLELNNFAVELLHRKIDFSACGLFSLDCSLLRSLLGTIVTYLLILVQFKAPESSPKAWSN</sequence>
<evidence type="ECO:0000256" key="1">
    <source>
        <dbReference type="ARBA" id="ARBA00004651"/>
    </source>
</evidence>
<protein>
    <recommendedName>
        <fullName evidence="8">Gustatory receptor</fullName>
    </recommendedName>
</protein>
<dbReference type="PANTHER" id="PTHR21143">
    <property type="entry name" value="INVERTEBRATE GUSTATORY RECEPTOR"/>
    <property type="match status" value="1"/>
</dbReference>
<keyword evidence="5 8" id="KW-0472">Membrane</keyword>
<dbReference type="Pfam" id="PF08395">
    <property type="entry name" value="7tm_7"/>
    <property type="match status" value="1"/>
</dbReference>
<dbReference type="OrthoDB" id="6366728at2759"/>
<accession>A0A9R1TGU2</accession>
<comment type="function">
    <text evidence="8">Gustatory receptor which mediates acceptance or avoidance behavior, depending on its substrates.</text>
</comment>
<evidence type="ECO:0000256" key="2">
    <source>
        <dbReference type="ARBA" id="ARBA00022475"/>
    </source>
</evidence>